<gene>
    <name evidence="2" type="ORF">HU200_004634</name>
    <name evidence="1" type="ORF">HU200_007073</name>
</gene>
<dbReference type="AlphaFoldDB" id="A0A835FP20"/>
<name>A0A835FP20_9POAL</name>
<comment type="caution">
    <text evidence="1">The sequence shown here is derived from an EMBL/GenBank/DDBJ whole genome shotgun (WGS) entry which is preliminary data.</text>
</comment>
<evidence type="ECO:0000313" key="3">
    <source>
        <dbReference type="Proteomes" id="UP000636709"/>
    </source>
</evidence>
<keyword evidence="3" id="KW-1185">Reference proteome</keyword>
<organism evidence="1 3">
    <name type="scientific">Digitaria exilis</name>
    <dbReference type="NCBI Taxonomy" id="1010633"/>
    <lineage>
        <taxon>Eukaryota</taxon>
        <taxon>Viridiplantae</taxon>
        <taxon>Streptophyta</taxon>
        <taxon>Embryophyta</taxon>
        <taxon>Tracheophyta</taxon>
        <taxon>Spermatophyta</taxon>
        <taxon>Magnoliopsida</taxon>
        <taxon>Liliopsida</taxon>
        <taxon>Poales</taxon>
        <taxon>Poaceae</taxon>
        <taxon>PACMAD clade</taxon>
        <taxon>Panicoideae</taxon>
        <taxon>Panicodae</taxon>
        <taxon>Paniceae</taxon>
        <taxon>Anthephorinae</taxon>
        <taxon>Digitaria</taxon>
    </lineage>
</organism>
<sequence length="17" mass="2109">MMLHWLTPQHCMVTRSH</sequence>
<evidence type="ECO:0000313" key="1">
    <source>
        <dbReference type="EMBL" id="KAF8768961.1"/>
    </source>
</evidence>
<reference evidence="1" key="1">
    <citation type="submission" date="2020-07" db="EMBL/GenBank/DDBJ databases">
        <title>Genome sequence and genetic diversity analysis of an under-domesticated orphan crop, white fonio (Digitaria exilis).</title>
        <authorList>
            <person name="Bennetzen J.L."/>
            <person name="Chen S."/>
            <person name="Ma X."/>
            <person name="Wang X."/>
            <person name="Yssel A.E.J."/>
            <person name="Chaluvadi S.R."/>
            <person name="Johnson M."/>
            <person name="Gangashetty P."/>
            <person name="Hamidou F."/>
            <person name="Sanogo M.D."/>
            <person name="Zwaenepoel A."/>
            <person name="Wallace J."/>
            <person name="Van De Peer Y."/>
            <person name="Van Deynze A."/>
        </authorList>
    </citation>
    <scope>NUCLEOTIDE SEQUENCE</scope>
    <source>
        <tissue evidence="1">Leaves</tissue>
    </source>
</reference>
<dbReference type="Proteomes" id="UP000636709">
    <property type="component" value="Unassembled WGS sequence"/>
</dbReference>
<dbReference type="EMBL" id="JACEFO010000325">
    <property type="protein sequence ID" value="KAF8775233.1"/>
    <property type="molecule type" value="Genomic_DNA"/>
</dbReference>
<protein>
    <submittedName>
        <fullName evidence="1">Uncharacterized protein</fullName>
    </submittedName>
</protein>
<evidence type="ECO:0000313" key="2">
    <source>
        <dbReference type="EMBL" id="KAF8775233.1"/>
    </source>
</evidence>
<accession>A0A835FP20</accession>
<dbReference type="EMBL" id="JACEFO010000491">
    <property type="protein sequence ID" value="KAF8768961.1"/>
    <property type="molecule type" value="Genomic_DNA"/>
</dbReference>
<proteinExistence type="predicted"/>